<comment type="caution">
    <text evidence="1">The sequence shown here is derived from an EMBL/GenBank/DDBJ whole genome shotgun (WGS) entry which is preliminary data.</text>
</comment>
<protein>
    <submittedName>
        <fullName evidence="1">Glycosyltransferase family 32 protein</fullName>
    </submittedName>
</protein>
<keyword evidence="1" id="KW-0808">Transferase</keyword>
<dbReference type="Gene3D" id="3.90.550.20">
    <property type="match status" value="1"/>
</dbReference>
<evidence type="ECO:0000313" key="1">
    <source>
        <dbReference type="EMBL" id="EKE29327.1"/>
    </source>
</evidence>
<dbReference type="AlphaFoldDB" id="K2G4S4"/>
<dbReference type="EMBL" id="AMFJ01000189">
    <property type="protein sequence ID" value="EKE29327.1"/>
    <property type="molecule type" value="Genomic_DNA"/>
</dbReference>
<sequence>MLNINKDDDLELYTDHIKSLEYLRSIKKEVFDFPENVTNFHVYSEIKSDKELMVIKSYLATQDLEHTKLILWSDYDVTDNPLLEPYKKYIDMRVYDRVKEAEWTILEWCDRWLSANDFHHWMDSWILRFVVPFKHGGAWIDMDTILLNDFKPILDQEWAYVWGQNLDFENFWPIAAIMNIHKWSEHAKICLEEILKTEVEPMTTCLDKDLLAKVYKRRKFTIFPAAFFDTEWSISHDDNEKNISQMIWEQCFSKPVKDDKWLFLDAFAWHWHNSSNKYKEIVHWSKFHKLQLHINKKLKERWIVDPDFDIEKHEMEFMTQSKQNTYSTLNKLKKFYHFYFRPKFIWKKLREVKDLNELKWHISYMFRFVNNVFKK</sequence>
<dbReference type="GO" id="GO:0016740">
    <property type="term" value="F:transferase activity"/>
    <property type="evidence" value="ECO:0007669"/>
    <property type="project" value="UniProtKB-KW"/>
</dbReference>
<gene>
    <name evidence="1" type="ORF">ACD_2C00189G0011</name>
</gene>
<reference evidence="1" key="1">
    <citation type="journal article" date="2012" name="Science">
        <title>Fermentation, hydrogen, and sulfur metabolism in multiple uncultivated bacterial phyla.</title>
        <authorList>
            <person name="Wrighton K.C."/>
            <person name="Thomas B.C."/>
            <person name="Sharon I."/>
            <person name="Miller C.S."/>
            <person name="Castelle C.J."/>
            <person name="VerBerkmoes N.C."/>
            <person name="Wilkins M.J."/>
            <person name="Hettich R.L."/>
            <person name="Lipton M.S."/>
            <person name="Williams K.H."/>
            <person name="Long P.E."/>
            <person name="Banfield J.F."/>
        </authorList>
    </citation>
    <scope>NUCLEOTIDE SEQUENCE [LARGE SCALE GENOMIC DNA]</scope>
</reference>
<name>K2G4S4_9BACT</name>
<proteinExistence type="predicted"/>
<organism evidence="1">
    <name type="scientific">uncultured bacterium</name>
    <name type="common">gcode 4</name>
    <dbReference type="NCBI Taxonomy" id="1234023"/>
    <lineage>
        <taxon>Bacteria</taxon>
        <taxon>environmental samples</taxon>
    </lineage>
</organism>
<accession>K2G4S4</accession>